<organism evidence="2">
    <name type="scientific">Utricularia reniformis</name>
    <dbReference type="NCBI Taxonomy" id="192314"/>
    <lineage>
        <taxon>Eukaryota</taxon>
        <taxon>Viridiplantae</taxon>
        <taxon>Streptophyta</taxon>
        <taxon>Embryophyta</taxon>
        <taxon>Tracheophyta</taxon>
        <taxon>Spermatophyta</taxon>
        <taxon>Magnoliopsida</taxon>
        <taxon>eudicotyledons</taxon>
        <taxon>Gunneridae</taxon>
        <taxon>Pentapetalae</taxon>
        <taxon>asterids</taxon>
        <taxon>lamiids</taxon>
        <taxon>Lamiales</taxon>
        <taxon>Lentibulariaceae</taxon>
        <taxon>Utricularia</taxon>
    </lineage>
</organism>
<geneLocation type="mitochondrion" evidence="2"/>
<name>A0A1Y0B2I8_9LAMI</name>
<sequence>MLSIQPLGKVHKSCSSKGSSFSNVGEVNPFFRKGIKGPPSILLSIQLQSSAFQPMPVLRLASCAAVLESSYKAFSSPIQYIALPSPSIPAIPTSQASKIHSFSSRFPAGTKVQAIHSLNVNKTRMDDKTKALKEWEQTRRAHTDRLRDDFEFQF</sequence>
<accession>A0A1Y0B2I8</accession>
<evidence type="ECO:0000256" key="1">
    <source>
        <dbReference type="SAM" id="MobiDB-lite"/>
    </source>
</evidence>
<feature type="region of interest" description="Disordered" evidence="1">
    <location>
        <begin position="1"/>
        <end position="21"/>
    </location>
</feature>
<dbReference type="AlphaFoldDB" id="A0A1Y0B2I8"/>
<gene>
    <name evidence="2" type="ORF">AEK19_MT1373</name>
</gene>
<proteinExistence type="predicted"/>
<reference evidence="2" key="1">
    <citation type="submission" date="2017-03" db="EMBL/GenBank/DDBJ databases">
        <title>The mitochondrial genome of the carnivorous plant Utricularia reniformis (Lentibulariaceae): structure, comparative analysis and evolutionary landmarks.</title>
        <authorList>
            <person name="Silva S.R."/>
            <person name="Alvarenga D.O."/>
            <person name="Michael T.P."/>
            <person name="Miranda V.F.O."/>
            <person name="Varani A.M."/>
        </authorList>
    </citation>
    <scope>NUCLEOTIDE SEQUENCE</scope>
</reference>
<evidence type="ECO:0000313" key="2">
    <source>
        <dbReference type="EMBL" id="ART31569.1"/>
    </source>
</evidence>
<dbReference type="EMBL" id="KY774314">
    <property type="protein sequence ID" value="ART31569.1"/>
    <property type="molecule type" value="Genomic_DNA"/>
</dbReference>
<protein>
    <submittedName>
        <fullName evidence="2">Uncharacterized protein</fullName>
    </submittedName>
</protein>
<keyword evidence="2" id="KW-0496">Mitochondrion</keyword>